<feature type="compositionally biased region" description="Basic and acidic residues" evidence="1">
    <location>
        <begin position="1"/>
        <end position="12"/>
    </location>
</feature>
<dbReference type="AlphaFoldDB" id="H6QQC7"/>
<evidence type="ECO:0000313" key="2">
    <source>
        <dbReference type="EMBL" id="EHS62539.1"/>
    </source>
</evidence>
<dbReference type="Pfam" id="PF11034">
    <property type="entry name" value="Grg1"/>
    <property type="match status" value="1"/>
</dbReference>
<dbReference type="PANTHER" id="PTHR38789:SF1">
    <property type="entry name" value="GLUCOSE-REPRESSIBLE GENE PROTEIN-RELATED"/>
    <property type="match status" value="1"/>
</dbReference>
<protein>
    <submittedName>
        <fullName evidence="2">Uncharacterized protein</fullName>
    </submittedName>
</protein>
<feature type="compositionally biased region" description="Basic and acidic residues" evidence="1">
    <location>
        <begin position="25"/>
        <end position="36"/>
    </location>
</feature>
<reference evidence="3" key="1">
    <citation type="journal article" date="2011" name="Proc. Natl. Acad. Sci. U.S.A.">
        <title>Obligate biotrophy features unraveled by the genomic analysis of rust fungi.</title>
        <authorList>
            <person name="Duplessis S."/>
            <person name="Cuomo C.A."/>
            <person name="Lin Y.-C."/>
            <person name="Aerts A."/>
            <person name="Tisserant E."/>
            <person name="Veneault-Fourrey C."/>
            <person name="Joly D.L."/>
            <person name="Hacquard S."/>
            <person name="Amselem J."/>
            <person name="Cantarel B.L."/>
            <person name="Chiu R."/>
            <person name="Coutinho P.M."/>
            <person name="Feau N."/>
            <person name="Field M."/>
            <person name="Frey P."/>
            <person name="Gelhaye E."/>
            <person name="Goldberg J."/>
            <person name="Grabherr M.G."/>
            <person name="Kodira C.D."/>
            <person name="Kohler A."/>
            <person name="Kuees U."/>
            <person name="Lindquist E.A."/>
            <person name="Lucas S.M."/>
            <person name="Mago R."/>
            <person name="Mauceli E."/>
            <person name="Morin E."/>
            <person name="Murat C."/>
            <person name="Pangilinan J.L."/>
            <person name="Park R."/>
            <person name="Pearson M."/>
            <person name="Quesneville H."/>
            <person name="Rouhier N."/>
            <person name="Sakthikumar S."/>
            <person name="Salamov A.A."/>
            <person name="Schmutz J."/>
            <person name="Selles B."/>
            <person name="Shapiro H."/>
            <person name="Tanguay P."/>
            <person name="Tuskan G.A."/>
            <person name="Henrissat B."/>
            <person name="Van de Peer Y."/>
            <person name="Rouze P."/>
            <person name="Ellis J.G."/>
            <person name="Dodds P.N."/>
            <person name="Schein J.E."/>
            <person name="Zhong S."/>
            <person name="Hamelin R.C."/>
            <person name="Grigoriev I.V."/>
            <person name="Szabo L.J."/>
            <person name="Martin F."/>
        </authorList>
    </citation>
    <scope>NUCLEOTIDE SEQUENCE [LARGE SCALE GENOMIC DNA]</scope>
    <source>
        <strain evidence="3">CRL 75-36-700-3 / race SCCL</strain>
    </source>
</reference>
<dbReference type="OrthoDB" id="10344135at2759"/>
<organism evidence="2 3">
    <name type="scientific">Puccinia graminis f. sp. tritici (strain CRL 75-36-700-3 / race SCCL)</name>
    <name type="common">Black stem rust fungus</name>
    <dbReference type="NCBI Taxonomy" id="418459"/>
    <lineage>
        <taxon>Eukaryota</taxon>
        <taxon>Fungi</taxon>
        <taxon>Dikarya</taxon>
        <taxon>Basidiomycota</taxon>
        <taxon>Pucciniomycotina</taxon>
        <taxon>Pucciniomycetes</taxon>
        <taxon>Pucciniales</taxon>
        <taxon>Pucciniaceae</taxon>
        <taxon>Puccinia</taxon>
    </lineage>
</organism>
<dbReference type="HOGENOM" id="CLU_2400763_0_0_1"/>
<name>H6QQC7_PUCGT</name>
<dbReference type="VEuPathDB" id="FungiDB:PGTG_21088"/>
<evidence type="ECO:0000256" key="1">
    <source>
        <dbReference type="SAM" id="MobiDB-lite"/>
    </source>
</evidence>
<keyword evidence="3" id="KW-1185">Reference proteome</keyword>
<dbReference type="EMBL" id="DS178271">
    <property type="protein sequence ID" value="EHS62539.1"/>
    <property type="molecule type" value="Genomic_DNA"/>
</dbReference>
<dbReference type="Proteomes" id="UP000008783">
    <property type="component" value="Unassembled WGS sequence"/>
</dbReference>
<dbReference type="PANTHER" id="PTHR38789">
    <property type="entry name" value="REPRESSIBLE PROTEIN GRG1, PUTATIVE (AFU_ORTHOLOGUE AFUA_5G14210)-RELATED"/>
    <property type="match status" value="1"/>
</dbReference>
<dbReference type="InParanoid" id="H6QQC7"/>
<evidence type="ECO:0000313" key="3">
    <source>
        <dbReference type="Proteomes" id="UP000008783"/>
    </source>
</evidence>
<dbReference type="RefSeq" id="XP_003890252.1">
    <property type="nucleotide sequence ID" value="XM_003890203.1"/>
</dbReference>
<dbReference type="GeneID" id="13541173"/>
<feature type="region of interest" description="Disordered" evidence="1">
    <location>
        <begin position="1"/>
        <end position="56"/>
    </location>
</feature>
<proteinExistence type="predicted"/>
<dbReference type="InterPro" id="IPR020100">
    <property type="entry name" value="Glc-repressible_Grg1"/>
</dbReference>
<dbReference type="KEGG" id="pgr:PGTG_21088"/>
<gene>
    <name evidence="2" type="ORF">PGTG_21088</name>
</gene>
<sequence length="93" mass="10535">MQDANDAAKRISESLAGAASSANKEANKSVAKDPHKSLSTRLADAKKTKRKKRSTRVHDILDPNCNRRPHFFFLLLVIMKRICMANNIMYLHK</sequence>
<accession>H6QQC7</accession>